<reference evidence="12" key="1">
    <citation type="submission" date="2019-03" db="EMBL/GenBank/DDBJ databases">
        <authorList>
            <person name="Hao L."/>
        </authorList>
    </citation>
    <scope>NUCLEOTIDE SEQUENCE</scope>
</reference>
<evidence type="ECO:0000256" key="5">
    <source>
        <dbReference type="ARBA" id="ARBA00022741"/>
    </source>
</evidence>
<dbReference type="FunFam" id="3.40.50.1440:FF:000023">
    <property type="entry name" value="Cell division protein FtsZ"/>
    <property type="match status" value="1"/>
</dbReference>
<dbReference type="GO" id="GO:0003924">
    <property type="term" value="F:GTPase activity"/>
    <property type="evidence" value="ECO:0007669"/>
    <property type="project" value="InterPro"/>
</dbReference>
<keyword evidence="8" id="KW-0131">Cell cycle</keyword>
<evidence type="ECO:0000256" key="6">
    <source>
        <dbReference type="ARBA" id="ARBA00023134"/>
    </source>
</evidence>
<dbReference type="GO" id="GO:0032153">
    <property type="term" value="C:cell division site"/>
    <property type="evidence" value="ECO:0007669"/>
    <property type="project" value="TreeGrafter"/>
</dbReference>
<dbReference type="Pfam" id="PF12327">
    <property type="entry name" value="FtsZ_C"/>
    <property type="match status" value="1"/>
</dbReference>
<keyword evidence="3" id="KW-0963">Cytoplasm</keyword>
<dbReference type="InterPro" id="IPR045061">
    <property type="entry name" value="FtsZ/CetZ"/>
</dbReference>
<dbReference type="AlphaFoldDB" id="A0A485M3D7"/>
<evidence type="ECO:0000256" key="7">
    <source>
        <dbReference type="ARBA" id="ARBA00023210"/>
    </source>
</evidence>
<feature type="region of interest" description="Disordered" evidence="9">
    <location>
        <begin position="65"/>
        <end position="88"/>
    </location>
</feature>
<dbReference type="HAMAP" id="MF_00909">
    <property type="entry name" value="FtsZ"/>
    <property type="match status" value="1"/>
</dbReference>
<dbReference type="CDD" id="cd02201">
    <property type="entry name" value="FtsZ_type1"/>
    <property type="match status" value="1"/>
</dbReference>
<evidence type="ECO:0000259" key="11">
    <source>
        <dbReference type="SMART" id="SM00865"/>
    </source>
</evidence>
<organism evidence="12">
    <name type="scientific">anaerobic digester metagenome</name>
    <dbReference type="NCBI Taxonomy" id="1263854"/>
    <lineage>
        <taxon>unclassified sequences</taxon>
        <taxon>metagenomes</taxon>
        <taxon>ecological metagenomes</taxon>
    </lineage>
</organism>
<evidence type="ECO:0000256" key="3">
    <source>
        <dbReference type="ARBA" id="ARBA00022490"/>
    </source>
</evidence>
<dbReference type="GO" id="GO:0000917">
    <property type="term" value="P:division septum assembly"/>
    <property type="evidence" value="ECO:0007669"/>
    <property type="project" value="UniProtKB-KW"/>
</dbReference>
<evidence type="ECO:0000313" key="12">
    <source>
        <dbReference type="EMBL" id="VFU17231.1"/>
    </source>
</evidence>
<dbReference type="GO" id="GO:0005737">
    <property type="term" value="C:cytoplasm"/>
    <property type="evidence" value="ECO:0007669"/>
    <property type="project" value="UniProtKB-SubCell"/>
</dbReference>
<feature type="domain" description="Tubulin/FtsZ 2-layer sandwich" evidence="11">
    <location>
        <begin position="207"/>
        <end position="325"/>
    </location>
</feature>
<dbReference type="SUPFAM" id="SSF55307">
    <property type="entry name" value="Tubulin C-terminal domain-like"/>
    <property type="match status" value="1"/>
</dbReference>
<evidence type="ECO:0000256" key="9">
    <source>
        <dbReference type="SAM" id="MobiDB-lite"/>
    </source>
</evidence>
<accession>A0A485M3D7</accession>
<evidence type="ECO:0000256" key="1">
    <source>
        <dbReference type="ARBA" id="ARBA00004496"/>
    </source>
</evidence>
<dbReference type="PANTHER" id="PTHR30314">
    <property type="entry name" value="CELL DIVISION PROTEIN FTSZ-RELATED"/>
    <property type="match status" value="1"/>
</dbReference>
<dbReference type="InterPro" id="IPR037103">
    <property type="entry name" value="Tubulin/FtsZ-like_C"/>
</dbReference>
<comment type="subcellular location">
    <subcellularLocation>
        <location evidence="1">Cytoplasm</location>
    </subcellularLocation>
</comment>
<keyword evidence="5" id="KW-0547">Nucleotide-binding</keyword>
<sequence>MFELEKVENTGAKIKVIGVGGCGCNAVNNMIAANLKGVDFLACNTDIQTLKSSLSPNRVQIGTKLTRGLGAGGDPEMGKSAAQESEQEIRSSLEGADMVFITAGMGGGTGTGASPIVARIARDMGALTVGVVTKPFPFEGKRKMKQAESGEKELSEHVDALIVIPNNRLLSMAGKNVPMLQAFRMADDILTNAVRGISDLINNTGLVNVDFNDVRAVMVEKGKALMGIGYGSGESRAQEAAQAAISSPLLEDMDIQGAKGLLINITSGQDITMDEIHEASTLIQSAAHEDANIIWGVVIDENMHEQMAITVVATGFSSKPIVLSSTTEEPVISRTREKQTATVIDYNRPAFMRKKELGGEKEVVRLGMVVDDSILDEDTYNVPTFLRKKAD</sequence>
<dbReference type="PRINTS" id="PR00423">
    <property type="entry name" value="CELLDVISFTSZ"/>
</dbReference>
<evidence type="ECO:0000256" key="8">
    <source>
        <dbReference type="ARBA" id="ARBA00023306"/>
    </source>
</evidence>
<dbReference type="PANTHER" id="PTHR30314:SF3">
    <property type="entry name" value="MITOCHONDRIAL DIVISION PROTEIN FSZA"/>
    <property type="match status" value="1"/>
</dbReference>
<dbReference type="InterPro" id="IPR003008">
    <property type="entry name" value="Tubulin_FtsZ_GTPase"/>
</dbReference>
<gene>
    <name evidence="12" type="primary">ftsZ</name>
    <name evidence="12" type="ORF">SCFA_640007</name>
</gene>
<evidence type="ECO:0000259" key="10">
    <source>
        <dbReference type="SMART" id="SM00864"/>
    </source>
</evidence>
<dbReference type="InterPro" id="IPR020805">
    <property type="entry name" value="Cell_div_FtsZ_CS"/>
</dbReference>
<dbReference type="SUPFAM" id="SSF52490">
    <property type="entry name" value="Tubulin nucleotide-binding domain-like"/>
    <property type="match status" value="1"/>
</dbReference>
<evidence type="ECO:0000256" key="2">
    <source>
        <dbReference type="ARBA" id="ARBA00009690"/>
    </source>
</evidence>
<dbReference type="NCBIfam" id="TIGR00065">
    <property type="entry name" value="ftsZ"/>
    <property type="match status" value="1"/>
</dbReference>
<dbReference type="GO" id="GO:0005525">
    <property type="term" value="F:GTP binding"/>
    <property type="evidence" value="ECO:0007669"/>
    <property type="project" value="UniProtKB-KW"/>
</dbReference>
<dbReference type="InterPro" id="IPR036525">
    <property type="entry name" value="Tubulin/FtsZ_GTPase_sf"/>
</dbReference>
<dbReference type="InterPro" id="IPR018316">
    <property type="entry name" value="Tubulin/FtsZ_2-layer-sand-dom"/>
</dbReference>
<evidence type="ECO:0000256" key="4">
    <source>
        <dbReference type="ARBA" id="ARBA00022618"/>
    </source>
</evidence>
<proteinExistence type="inferred from homology"/>
<dbReference type="Gene3D" id="3.40.50.1440">
    <property type="entry name" value="Tubulin/FtsZ, GTPase domain"/>
    <property type="match status" value="1"/>
</dbReference>
<dbReference type="InterPro" id="IPR024757">
    <property type="entry name" value="FtsZ_C"/>
</dbReference>
<keyword evidence="7" id="KW-0717">Septation</keyword>
<dbReference type="InterPro" id="IPR008280">
    <property type="entry name" value="Tub_FtsZ_C"/>
</dbReference>
<keyword evidence="6" id="KW-0342">GTP-binding</keyword>
<dbReference type="Gene3D" id="3.30.1330.20">
    <property type="entry name" value="Tubulin/FtsZ, C-terminal domain"/>
    <property type="match status" value="1"/>
</dbReference>
<dbReference type="InterPro" id="IPR000158">
    <property type="entry name" value="Cell_div_FtsZ"/>
</dbReference>
<name>A0A485M3D7_9ZZZZ</name>
<protein>
    <submittedName>
        <fullName evidence="12">GTP-binding tubulin-like cell division protein</fullName>
    </submittedName>
</protein>
<dbReference type="SMART" id="SM00865">
    <property type="entry name" value="Tubulin_C"/>
    <property type="match status" value="1"/>
</dbReference>
<dbReference type="PROSITE" id="PS01134">
    <property type="entry name" value="FTSZ_1"/>
    <property type="match status" value="1"/>
</dbReference>
<feature type="domain" description="Tubulin/FtsZ GTPase" evidence="10">
    <location>
        <begin position="13"/>
        <end position="205"/>
    </location>
</feature>
<comment type="similarity">
    <text evidence="2">Belongs to the FtsZ family.</text>
</comment>
<dbReference type="Pfam" id="PF00091">
    <property type="entry name" value="Tubulin"/>
    <property type="match status" value="1"/>
</dbReference>
<dbReference type="SMART" id="SM00864">
    <property type="entry name" value="Tubulin"/>
    <property type="match status" value="1"/>
</dbReference>
<dbReference type="EMBL" id="CAADRM010000130">
    <property type="protein sequence ID" value="VFU17231.1"/>
    <property type="molecule type" value="Genomic_DNA"/>
</dbReference>
<dbReference type="PROSITE" id="PS01135">
    <property type="entry name" value="FTSZ_2"/>
    <property type="match status" value="1"/>
</dbReference>
<keyword evidence="4 12" id="KW-0132">Cell division</keyword>